<evidence type="ECO:0000259" key="6">
    <source>
        <dbReference type="Pfam" id="PF13458"/>
    </source>
</evidence>
<evidence type="ECO:0000256" key="2">
    <source>
        <dbReference type="ARBA" id="ARBA00022448"/>
    </source>
</evidence>
<dbReference type="EMBL" id="NQYH01000011">
    <property type="protein sequence ID" value="RIY40088.1"/>
    <property type="molecule type" value="Genomic_DNA"/>
</dbReference>
<evidence type="ECO:0000256" key="5">
    <source>
        <dbReference type="SAM" id="SignalP"/>
    </source>
</evidence>
<gene>
    <name evidence="7" type="ORF">CJP73_12130</name>
</gene>
<dbReference type="Proteomes" id="UP000266206">
    <property type="component" value="Unassembled WGS sequence"/>
</dbReference>
<name>A0A3A1YSA1_9BURK</name>
<evidence type="ECO:0000313" key="7">
    <source>
        <dbReference type="EMBL" id="RIY40088.1"/>
    </source>
</evidence>
<evidence type="ECO:0000256" key="3">
    <source>
        <dbReference type="ARBA" id="ARBA00022729"/>
    </source>
</evidence>
<dbReference type="Pfam" id="PF13458">
    <property type="entry name" value="Peripla_BP_6"/>
    <property type="match status" value="1"/>
</dbReference>
<feature type="chain" id="PRO_5017440487" evidence="5">
    <location>
        <begin position="25"/>
        <end position="385"/>
    </location>
</feature>
<dbReference type="CDD" id="cd19980">
    <property type="entry name" value="PBP1_ABC_ligand_binding-like"/>
    <property type="match status" value="1"/>
</dbReference>
<keyword evidence="2" id="KW-0813">Transport</keyword>
<dbReference type="InterPro" id="IPR028082">
    <property type="entry name" value="Peripla_BP_I"/>
</dbReference>
<accession>A0A3A1YSA1</accession>
<proteinExistence type="inferred from homology"/>
<dbReference type="OrthoDB" id="9794826at2"/>
<dbReference type="PANTHER" id="PTHR30483">
    <property type="entry name" value="LEUCINE-SPECIFIC-BINDING PROTEIN"/>
    <property type="match status" value="1"/>
</dbReference>
<evidence type="ECO:0000256" key="4">
    <source>
        <dbReference type="ARBA" id="ARBA00022970"/>
    </source>
</evidence>
<evidence type="ECO:0000256" key="1">
    <source>
        <dbReference type="ARBA" id="ARBA00010062"/>
    </source>
</evidence>
<dbReference type="InterPro" id="IPR000709">
    <property type="entry name" value="Leu_Ile_Val-bd"/>
</dbReference>
<feature type="signal peptide" evidence="5">
    <location>
        <begin position="1"/>
        <end position="24"/>
    </location>
</feature>
<dbReference type="SUPFAM" id="SSF53822">
    <property type="entry name" value="Periplasmic binding protein-like I"/>
    <property type="match status" value="1"/>
</dbReference>
<dbReference type="PANTHER" id="PTHR30483:SF6">
    <property type="entry name" value="PERIPLASMIC BINDING PROTEIN OF ABC TRANSPORTER FOR NATURAL AMINO ACIDS"/>
    <property type="match status" value="1"/>
</dbReference>
<dbReference type="InterPro" id="IPR028081">
    <property type="entry name" value="Leu-bd"/>
</dbReference>
<organism evidence="7 8">
    <name type="scientific">Neopusillimonas maritima</name>
    <dbReference type="NCBI Taxonomy" id="2026239"/>
    <lineage>
        <taxon>Bacteria</taxon>
        <taxon>Pseudomonadati</taxon>
        <taxon>Pseudomonadota</taxon>
        <taxon>Betaproteobacteria</taxon>
        <taxon>Burkholderiales</taxon>
        <taxon>Alcaligenaceae</taxon>
        <taxon>Neopusillimonas</taxon>
    </lineage>
</organism>
<sequence length="385" mass="40831">MKTMGIKALISVISIMGAAQVAHAADVIKIGVNQPLTGVVAAAGTFVAEGAKIAAAEINENGGVLGKKLELVIEDNKSNPTEASNVTEKLIVRDKVPAIMGAWSSTYTLASMPKLMEYRIPMLVETASSSKITKQGNPYVFRISPTSAMEAASFADRVKPMGITKVDFLVVNNDWGLGAAQAYGEMLKAQGVEVGETHIMDAAAQDMTSQLAAIKHAKKQPSHVFLTSGTEQITLVAKQAEALGIDVPFITTGGIMPQQLIDQAGKAANNTYHVMFFVPWFPEATLNPEAARGFVAQWEKKGLDPAGSPEGARGYDGIHTLAAAIEKAGEADPEKIRAALWKTEIDGLTGHVKFNKDGPAGKESGQSVPMTYLVKIEDGKILNTD</sequence>
<comment type="similarity">
    <text evidence="1">Belongs to the leucine-binding protein family.</text>
</comment>
<feature type="domain" description="Leucine-binding protein" evidence="6">
    <location>
        <begin position="28"/>
        <end position="358"/>
    </location>
</feature>
<dbReference type="AlphaFoldDB" id="A0A3A1YSA1"/>
<dbReference type="Gene3D" id="3.40.50.2300">
    <property type="match status" value="2"/>
</dbReference>
<comment type="caution">
    <text evidence="7">The sequence shown here is derived from an EMBL/GenBank/DDBJ whole genome shotgun (WGS) entry which is preliminary data.</text>
</comment>
<keyword evidence="4" id="KW-0029">Amino-acid transport</keyword>
<keyword evidence="3 5" id="KW-0732">Signal</keyword>
<protein>
    <submittedName>
        <fullName evidence="7">ABC transporter substrate-binding protein</fullName>
    </submittedName>
</protein>
<dbReference type="GO" id="GO:0006865">
    <property type="term" value="P:amino acid transport"/>
    <property type="evidence" value="ECO:0007669"/>
    <property type="project" value="UniProtKB-KW"/>
</dbReference>
<dbReference type="InterPro" id="IPR051010">
    <property type="entry name" value="BCAA_transport"/>
</dbReference>
<dbReference type="PRINTS" id="PR00337">
    <property type="entry name" value="LEUILEVALBP"/>
</dbReference>
<dbReference type="RefSeq" id="WP_119516618.1">
    <property type="nucleotide sequence ID" value="NZ_NQYH01000011.1"/>
</dbReference>
<evidence type="ECO:0000313" key="8">
    <source>
        <dbReference type="Proteomes" id="UP000266206"/>
    </source>
</evidence>
<reference evidence="7 8" key="1">
    <citation type="submission" date="2017-08" db="EMBL/GenBank/DDBJ databases">
        <title>Pusillimonas indicus sp. nov., a member of the family Alcaligenaceae isolated from surface seawater.</title>
        <authorList>
            <person name="Li J."/>
        </authorList>
    </citation>
    <scope>NUCLEOTIDE SEQUENCE [LARGE SCALE GENOMIC DNA]</scope>
    <source>
        <strain evidence="7 8">L52-1-41</strain>
    </source>
</reference>